<keyword evidence="1" id="KW-0812">Transmembrane</keyword>
<reference evidence="2 3" key="1">
    <citation type="submission" date="2023-07" db="EMBL/GenBank/DDBJ databases">
        <title>Sequencing the genomes of 1000 actinobacteria strains.</title>
        <authorList>
            <person name="Klenk H.-P."/>
        </authorList>
    </citation>
    <scope>NUCLEOTIDE SEQUENCE [LARGE SCALE GENOMIC DNA]</scope>
    <source>
        <strain evidence="2 3">DSM 44508</strain>
    </source>
</reference>
<proteinExistence type="predicted"/>
<evidence type="ECO:0000313" key="2">
    <source>
        <dbReference type="EMBL" id="MDR7354940.1"/>
    </source>
</evidence>
<keyword evidence="3" id="KW-1185">Reference proteome</keyword>
<accession>A0ABU2B8L6</accession>
<feature type="transmembrane region" description="Helical" evidence="1">
    <location>
        <begin position="85"/>
        <end position="104"/>
    </location>
</feature>
<evidence type="ECO:0000313" key="3">
    <source>
        <dbReference type="Proteomes" id="UP001183619"/>
    </source>
</evidence>
<organism evidence="2 3">
    <name type="scientific">Corynebacterium felinum</name>
    <dbReference type="NCBI Taxonomy" id="131318"/>
    <lineage>
        <taxon>Bacteria</taxon>
        <taxon>Bacillati</taxon>
        <taxon>Actinomycetota</taxon>
        <taxon>Actinomycetes</taxon>
        <taxon>Mycobacteriales</taxon>
        <taxon>Corynebacteriaceae</taxon>
        <taxon>Corynebacterium</taxon>
    </lineage>
</organism>
<name>A0ABU2B8L6_9CORY</name>
<protein>
    <recommendedName>
        <fullName evidence="4">Major facilitator superfamily (MFS) profile domain-containing protein</fullName>
    </recommendedName>
</protein>
<feature type="transmembrane region" description="Helical" evidence="1">
    <location>
        <begin position="12"/>
        <end position="36"/>
    </location>
</feature>
<dbReference type="Proteomes" id="UP001183619">
    <property type="component" value="Unassembled WGS sequence"/>
</dbReference>
<evidence type="ECO:0000256" key="1">
    <source>
        <dbReference type="SAM" id="Phobius"/>
    </source>
</evidence>
<dbReference type="RefSeq" id="WP_277104737.1">
    <property type="nucleotide sequence ID" value="NZ_BAAAJS010000047.1"/>
</dbReference>
<keyword evidence="1" id="KW-1133">Transmembrane helix</keyword>
<keyword evidence="1" id="KW-0472">Membrane</keyword>
<feature type="transmembrane region" description="Helical" evidence="1">
    <location>
        <begin position="110"/>
        <end position="128"/>
    </location>
</feature>
<comment type="caution">
    <text evidence="2">The sequence shown here is derived from an EMBL/GenBank/DDBJ whole genome shotgun (WGS) entry which is preliminary data.</text>
</comment>
<sequence length="140" mass="14948">MSTSDIRPPAPLLWAALIAGIQSVIGLGYATLLIIREAAGYRDPSIVYESDHANTFVGYGTAIFFIIIFGTVLVGAIFMAKAKRWGRGPVIMLEILLLLISYYMFSAGQVAMGLATALSAILALGMLFSPRAVAWAAATY</sequence>
<evidence type="ECO:0008006" key="4">
    <source>
        <dbReference type="Google" id="ProtNLM"/>
    </source>
</evidence>
<dbReference type="EMBL" id="JAVDYF010000001">
    <property type="protein sequence ID" value="MDR7354940.1"/>
    <property type="molecule type" value="Genomic_DNA"/>
</dbReference>
<gene>
    <name evidence="2" type="ORF">J2S37_001478</name>
</gene>
<feature type="transmembrane region" description="Helical" evidence="1">
    <location>
        <begin position="56"/>
        <end position="78"/>
    </location>
</feature>